<reference evidence="1 2" key="1">
    <citation type="journal article" date="2018" name="Proc. R. Soc. B">
        <title>A non-coding region near Follistatin controls head colour polymorphism in the Gouldian finch.</title>
        <authorList>
            <person name="Toomey M.B."/>
            <person name="Marques C.I."/>
            <person name="Andrade P."/>
            <person name="Araujo P.M."/>
            <person name="Sabatino S."/>
            <person name="Gazda M.A."/>
            <person name="Afonso S."/>
            <person name="Lopes R.J."/>
            <person name="Corbo J.C."/>
            <person name="Carneiro M."/>
        </authorList>
    </citation>
    <scope>NUCLEOTIDE SEQUENCE [LARGE SCALE GENOMIC DNA]</scope>
    <source>
        <strain evidence="1">Red01</strain>
        <tissue evidence="1">Muscle</tissue>
    </source>
</reference>
<evidence type="ECO:0000313" key="2">
    <source>
        <dbReference type="Proteomes" id="UP000276834"/>
    </source>
</evidence>
<evidence type="ECO:0000313" key="1">
    <source>
        <dbReference type="EMBL" id="RLW04760.1"/>
    </source>
</evidence>
<proteinExistence type="predicted"/>
<protein>
    <submittedName>
        <fullName evidence="1">Uncharacterized protein</fullName>
    </submittedName>
</protein>
<dbReference type="EMBL" id="QUSF01000012">
    <property type="protein sequence ID" value="RLW04760.1"/>
    <property type="molecule type" value="Genomic_DNA"/>
</dbReference>
<comment type="caution">
    <text evidence="1">The sequence shown here is derived from an EMBL/GenBank/DDBJ whole genome shotgun (WGS) entry which is preliminary data.</text>
</comment>
<keyword evidence="2" id="KW-1185">Reference proteome</keyword>
<name>A0A3L8SN92_CHLGU</name>
<sequence>MERRTVRMAAMRKAAMELCGCVTRKQSSPAGVQGDALAKRGYVMAILIVRISLMRIIARAICVDHQNTLVLMIPPSAYSLRSSAMGEEIVLMDLMKAIFVMNVHLTMVDVAISVLWFLGEELCAPALQDSILLQTTKLVRLWITAPSTSSVAKFVNSIKILSSAHVTKAGSSVTMERVVLVLIHLRLS</sequence>
<dbReference type="AlphaFoldDB" id="A0A3L8SN92"/>
<dbReference type="Proteomes" id="UP000276834">
    <property type="component" value="Unassembled WGS sequence"/>
</dbReference>
<accession>A0A3L8SN92</accession>
<organism evidence="1 2">
    <name type="scientific">Chloebia gouldiae</name>
    <name type="common">Gouldian finch</name>
    <name type="synonym">Erythrura gouldiae</name>
    <dbReference type="NCBI Taxonomy" id="44316"/>
    <lineage>
        <taxon>Eukaryota</taxon>
        <taxon>Metazoa</taxon>
        <taxon>Chordata</taxon>
        <taxon>Craniata</taxon>
        <taxon>Vertebrata</taxon>
        <taxon>Euteleostomi</taxon>
        <taxon>Archelosauria</taxon>
        <taxon>Archosauria</taxon>
        <taxon>Dinosauria</taxon>
        <taxon>Saurischia</taxon>
        <taxon>Theropoda</taxon>
        <taxon>Coelurosauria</taxon>
        <taxon>Aves</taxon>
        <taxon>Neognathae</taxon>
        <taxon>Neoaves</taxon>
        <taxon>Telluraves</taxon>
        <taxon>Australaves</taxon>
        <taxon>Passeriformes</taxon>
        <taxon>Passeroidea</taxon>
        <taxon>Passeridae</taxon>
        <taxon>Chloebia</taxon>
    </lineage>
</organism>
<gene>
    <name evidence="1" type="ORF">DV515_00005706</name>
</gene>